<keyword evidence="1" id="KW-1133">Transmembrane helix</keyword>
<dbReference type="AlphaFoldDB" id="A0A7C2VBB7"/>
<evidence type="ECO:0000256" key="1">
    <source>
        <dbReference type="SAM" id="Phobius"/>
    </source>
</evidence>
<name>A0A7C2VBB7_9AQUI</name>
<dbReference type="EMBL" id="DSFP01000067">
    <property type="protein sequence ID" value="HEW46619.1"/>
    <property type="molecule type" value="Genomic_DNA"/>
</dbReference>
<reference evidence="3" key="1">
    <citation type="journal article" date="2020" name="mSystems">
        <title>Genome- and Community-Level Interaction Insights into Carbon Utilization and Element Cycling Functions of Hydrothermarchaeota in Hydrothermal Sediment.</title>
        <authorList>
            <person name="Zhou Z."/>
            <person name="Liu Y."/>
            <person name="Xu W."/>
            <person name="Pan J."/>
            <person name="Luo Z.H."/>
            <person name="Li M."/>
        </authorList>
    </citation>
    <scope>NUCLEOTIDE SEQUENCE [LARGE SCALE GENOMIC DNA]</scope>
    <source>
        <strain evidence="3">SpSt-132</strain>
    </source>
</reference>
<keyword evidence="1" id="KW-0472">Membrane</keyword>
<accession>A0A7C2VBB7</accession>
<evidence type="ECO:0000313" key="3">
    <source>
        <dbReference type="EMBL" id="HEW46619.1"/>
    </source>
</evidence>
<organism evidence="3">
    <name type="scientific">Hydrogenobacter sp</name>
    <dbReference type="NCBI Taxonomy" id="2152829"/>
    <lineage>
        <taxon>Bacteria</taxon>
        <taxon>Pseudomonadati</taxon>
        <taxon>Aquificota</taxon>
        <taxon>Aquificia</taxon>
        <taxon>Aquificales</taxon>
        <taxon>Aquificaceae</taxon>
        <taxon>Hydrogenobacter</taxon>
    </lineage>
</organism>
<evidence type="ECO:0008006" key="4">
    <source>
        <dbReference type="Google" id="ProtNLM"/>
    </source>
</evidence>
<evidence type="ECO:0000313" key="2">
    <source>
        <dbReference type="EMBL" id="HEW46062.1"/>
    </source>
</evidence>
<dbReference type="EMBL" id="DSFP01000043">
    <property type="protein sequence ID" value="HEW46062.1"/>
    <property type="molecule type" value="Genomic_DNA"/>
</dbReference>
<comment type="caution">
    <text evidence="3">The sequence shown here is derived from an EMBL/GenBank/DDBJ whole genome shotgun (WGS) entry which is preliminary data.</text>
</comment>
<feature type="transmembrane region" description="Helical" evidence="1">
    <location>
        <begin position="6"/>
        <end position="28"/>
    </location>
</feature>
<sequence>MRKLSLKFLFLYIFLSLLLFFVLLFLTLPKFLVLDKMLLKNGLYLTAQKVEEGLTYVKLKGVVLYDQNSKLVRFDSFNISLSPFGLSLSGLCDGKSLYVEWSLGEKRLKAKDFTCLGDVESLSGDILIKDGLYGKLEIKGLKAQELKLEELSLDLKGRVFTAKGRAMGLNLVGDGQIVFNPSNPIKSTINGQVSGGGMRLVISGRLERLEVKR</sequence>
<keyword evidence="1" id="KW-0812">Transmembrane</keyword>
<gene>
    <name evidence="2" type="ORF">ENO47_05245</name>
    <name evidence="3" type="ORF">ENO47_08165</name>
</gene>
<proteinExistence type="predicted"/>
<protein>
    <recommendedName>
        <fullName evidence="4">Type II secretion system protein GspN</fullName>
    </recommendedName>
</protein>